<dbReference type="InterPro" id="IPR036397">
    <property type="entry name" value="RNaseH_sf"/>
</dbReference>
<sequence>MTKQRRTFTPEFKREAASLVLDQGYSHIDAARSLGLVESALRRWVNQLREERNGVTPTSKALTPEQQKIQELEARINRLEREKSIFKKGHRALDGRGARAFALIDQLRSEEPVDLLCSVFEVTRFCYYAHCRKRRSPDVERLVLRSRVNELFTQSRSAAGSRSIMLMMRADGIEIGRFKVRKLMNEMKLISKQPGSHAYIKATVERPDIPNVLDREFTVSAPNEVWCGDITYVWAQGRWHYLAAVIDLFARRVVGWAFSSKPDADLVIKALDMDYEQCGRPQNVLFHSDQGSQYGSRGFRQRLWRYRFKQSMSRRGNCHDNAPMEWLFRSLKTEWIPAVGYMSASLAQQDIGRFLMQRYNWQRPHQFNSGLAPAVAEEKLNAVSGIS</sequence>
<keyword evidence="2" id="KW-0175">Coiled coil</keyword>
<dbReference type="Pfam" id="PF13276">
    <property type="entry name" value="HTH_21"/>
    <property type="match status" value="1"/>
</dbReference>
<evidence type="ECO:0000256" key="1">
    <source>
        <dbReference type="ARBA" id="ARBA00009964"/>
    </source>
</evidence>
<proteinExistence type="inferred from homology"/>
<dbReference type="InterPro" id="IPR048020">
    <property type="entry name" value="Transpos_IS3"/>
</dbReference>
<reference evidence="4 5" key="1">
    <citation type="journal article" date="2012" name="Plant Soil">
        <title>Screening of plant growth-promoting traits in arsenic-resistant bacteria isolated from the rhizosphere of soybean plants from Argentinean agricultural soil.</title>
        <authorList>
            <person name="Wevar Oller A.L."/>
            <person name="Talano M.A."/>
            <person name="Agostini E."/>
        </authorList>
    </citation>
    <scope>NUCLEOTIDE SEQUENCE [LARGE SCALE GENOMIC DNA]</scope>
    <source>
        <strain evidence="4 5">AW4</strain>
    </source>
</reference>
<dbReference type="RefSeq" id="WP_405128833.1">
    <property type="nucleotide sequence ID" value="NZ_JAHWXS010000001.1"/>
</dbReference>
<dbReference type="SUPFAM" id="SSF53098">
    <property type="entry name" value="Ribonuclease H-like"/>
    <property type="match status" value="1"/>
</dbReference>
<dbReference type="Pfam" id="PF00665">
    <property type="entry name" value="rve"/>
    <property type="match status" value="1"/>
</dbReference>
<accession>A0ABW8NQI1</accession>
<dbReference type="SUPFAM" id="SSF46689">
    <property type="entry name" value="Homeodomain-like"/>
    <property type="match status" value="1"/>
</dbReference>
<dbReference type="PROSITE" id="PS50994">
    <property type="entry name" value="INTEGRASE"/>
    <property type="match status" value="1"/>
</dbReference>
<dbReference type="InterPro" id="IPR025948">
    <property type="entry name" value="HTH-like_dom"/>
</dbReference>
<dbReference type="Proteomes" id="UP001621534">
    <property type="component" value="Unassembled WGS sequence"/>
</dbReference>
<evidence type="ECO:0000313" key="5">
    <source>
        <dbReference type="Proteomes" id="UP001621534"/>
    </source>
</evidence>
<comment type="similarity">
    <text evidence="1">Belongs to the transposase 8 family.</text>
</comment>
<keyword evidence="5" id="KW-1185">Reference proteome</keyword>
<dbReference type="Pfam" id="PF01527">
    <property type="entry name" value="HTH_Tnp_1"/>
    <property type="match status" value="1"/>
</dbReference>
<dbReference type="PANTHER" id="PTHR46889">
    <property type="entry name" value="TRANSPOSASE INSF FOR INSERTION SEQUENCE IS3B-RELATED"/>
    <property type="match status" value="1"/>
</dbReference>
<gene>
    <name evidence="4" type="ORF">KW869_01710</name>
</gene>
<feature type="domain" description="Integrase catalytic" evidence="3">
    <location>
        <begin position="218"/>
        <end position="381"/>
    </location>
</feature>
<dbReference type="Gene3D" id="1.10.10.60">
    <property type="entry name" value="Homeodomain-like"/>
    <property type="match status" value="1"/>
</dbReference>
<dbReference type="EMBL" id="JAHWXS010000001">
    <property type="protein sequence ID" value="MFK5732221.1"/>
    <property type="molecule type" value="Genomic_DNA"/>
</dbReference>
<dbReference type="PANTHER" id="PTHR46889:SF4">
    <property type="entry name" value="TRANSPOSASE INSO FOR INSERTION SEQUENCE ELEMENT IS911B-RELATED"/>
    <property type="match status" value="1"/>
</dbReference>
<dbReference type="Gene3D" id="3.30.420.10">
    <property type="entry name" value="Ribonuclease H-like superfamily/Ribonuclease H"/>
    <property type="match status" value="1"/>
</dbReference>
<evidence type="ECO:0000313" key="4">
    <source>
        <dbReference type="EMBL" id="MFK5732221.1"/>
    </source>
</evidence>
<dbReference type="InterPro" id="IPR012337">
    <property type="entry name" value="RNaseH-like_sf"/>
</dbReference>
<comment type="caution">
    <text evidence="4">The sequence shown here is derived from an EMBL/GenBank/DDBJ whole genome shotgun (WGS) entry which is preliminary data.</text>
</comment>
<dbReference type="InterPro" id="IPR001584">
    <property type="entry name" value="Integrase_cat-core"/>
</dbReference>
<evidence type="ECO:0000256" key="2">
    <source>
        <dbReference type="SAM" id="Coils"/>
    </source>
</evidence>
<dbReference type="InterPro" id="IPR050900">
    <property type="entry name" value="Transposase_IS3/IS150/IS904"/>
</dbReference>
<evidence type="ECO:0000259" key="3">
    <source>
        <dbReference type="PROSITE" id="PS50994"/>
    </source>
</evidence>
<name>A0ABW8NQI1_9PSED</name>
<dbReference type="InterPro" id="IPR002514">
    <property type="entry name" value="Transposase_8"/>
</dbReference>
<protein>
    <submittedName>
        <fullName evidence="4">IS3 family transposase</fullName>
    </submittedName>
</protein>
<dbReference type="InterPro" id="IPR009057">
    <property type="entry name" value="Homeodomain-like_sf"/>
</dbReference>
<dbReference type="NCBIfam" id="NF033516">
    <property type="entry name" value="transpos_IS3"/>
    <property type="match status" value="1"/>
</dbReference>
<organism evidence="4 5">
    <name type="scientific">Pseudomonas urmiensis</name>
    <dbReference type="NCBI Taxonomy" id="2745493"/>
    <lineage>
        <taxon>Bacteria</taxon>
        <taxon>Pseudomonadati</taxon>
        <taxon>Pseudomonadota</taxon>
        <taxon>Gammaproteobacteria</taxon>
        <taxon>Pseudomonadales</taxon>
        <taxon>Pseudomonadaceae</taxon>
        <taxon>Pseudomonas</taxon>
    </lineage>
</organism>
<feature type="coiled-coil region" evidence="2">
    <location>
        <begin position="62"/>
        <end position="89"/>
    </location>
</feature>